<sequence>MIGKPATNLDVLIKAFGHAIHSIRDTDSTGMSSSIYAQRATIIFSDNSKLYVTEKLNKQQIIVEYWYDWIAPDEKTVWGKYHGEPHEDRRYQTVTEPYHVHPPEYAKLTNKTRFPNHYYNDLFSIVEGIFLFHLLPEK</sequence>
<reference evidence="2" key="1">
    <citation type="journal article" date="2019" name="Int. J. Syst. Evol. Microbiol.">
        <title>The Global Catalogue of Microorganisms (GCM) 10K type strain sequencing project: providing services to taxonomists for standard genome sequencing and annotation.</title>
        <authorList>
            <consortium name="The Broad Institute Genomics Platform"/>
            <consortium name="The Broad Institute Genome Sequencing Center for Infectious Disease"/>
            <person name="Wu L."/>
            <person name="Ma J."/>
        </authorList>
    </citation>
    <scope>NUCLEOTIDE SEQUENCE [LARGE SCALE GENOMIC DNA]</scope>
    <source>
        <strain evidence="2">CCUG 57263</strain>
    </source>
</reference>
<organism evidence="1 2">
    <name type="scientific">Paenibacillus residui</name>
    <dbReference type="NCBI Taxonomy" id="629724"/>
    <lineage>
        <taxon>Bacteria</taxon>
        <taxon>Bacillati</taxon>
        <taxon>Bacillota</taxon>
        <taxon>Bacilli</taxon>
        <taxon>Bacillales</taxon>
        <taxon>Paenibacillaceae</taxon>
        <taxon>Paenibacillus</taxon>
    </lineage>
</organism>
<comment type="caution">
    <text evidence="1">The sequence shown here is derived from an EMBL/GenBank/DDBJ whole genome shotgun (WGS) entry which is preliminary data.</text>
</comment>
<proteinExistence type="predicted"/>
<dbReference type="EMBL" id="JBHTIU010000061">
    <property type="protein sequence ID" value="MFD0870839.1"/>
    <property type="molecule type" value="Genomic_DNA"/>
</dbReference>
<name>A0ABW3DE21_9BACL</name>
<evidence type="ECO:0000313" key="2">
    <source>
        <dbReference type="Proteomes" id="UP001597120"/>
    </source>
</evidence>
<dbReference type="Proteomes" id="UP001597120">
    <property type="component" value="Unassembled WGS sequence"/>
</dbReference>
<dbReference type="RefSeq" id="WP_150959897.1">
    <property type="nucleotide sequence ID" value="NZ_JBHTIU010000061.1"/>
</dbReference>
<evidence type="ECO:0000313" key="1">
    <source>
        <dbReference type="EMBL" id="MFD0870839.1"/>
    </source>
</evidence>
<keyword evidence="2" id="KW-1185">Reference proteome</keyword>
<dbReference type="InterPro" id="IPR045397">
    <property type="entry name" value="TumE-like"/>
</dbReference>
<accession>A0ABW3DE21</accession>
<dbReference type="Pfam" id="PF20126">
    <property type="entry name" value="TumE"/>
    <property type="match status" value="1"/>
</dbReference>
<protein>
    <submittedName>
        <fullName evidence="1">DUF6516 family protein</fullName>
    </submittedName>
</protein>
<gene>
    <name evidence="1" type="ORF">ACFQ03_16990</name>
</gene>